<dbReference type="GO" id="GO:0061630">
    <property type="term" value="F:ubiquitin protein ligase activity"/>
    <property type="evidence" value="ECO:0007669"/>
    <property type="project" value="TreeGrafter"/>
</dbReference>
<dbReference type="EMBL" id="LK052952">
    <property type="protein sequence ID" value="CDR48406.1"/>
    <property type="molecule type" value="Genomic_DNA"/>
</dbReference>
<dbReference type="PROSITE" id="PS50089">
    <property type="entry name" value="ZF_RING_2"/>
    <property type="match status" value="1"/>
</dbReference>
<dbReference type="Gene3D" id="3.40.50.10810">
    <property type="entry name" value="Tandem AAA-ATPase domain"/>
    <property type="match status" value="1"/>
</dbReference>
<feature type="compositionally biased region" description="Basic and acidic residues" evidence="5">
    <location>
        <begin position="1751"/>
        <end position="1775"/>
    </location>
</feature>
<dbReference type="InterPro" id="IPR001650">
    <property type="entry name" value="Helicase_C-like"/>
</dbReference>
<dbReference type="PROSITE" id="PS51194">
    <property type="entry name" value="HELICASE_CTER"/>
    <property type="match status" value="1"/>
</dbReference>
<dbReference type="CDD" id="cd18793">
    <property type="entry name" value="SF2_C_SNF"/>
    <property type="match status" value="1"/>
</dbReference>
<feature type="compositionally biased region" description="Basic residues" evidence="5">
    <location>
        <begin position="1286"/>
        <end position="1315"/>
    </location>
</feature>
<dbReference type="SMART" id="SM00184">
    <property type="entry name" value="RING"/>
    <property type="match status" value="1"/>
</dbReference>
<keyword evidence="3" id="KW-0067">ATP-binding</keyword>
<dbReference type="Gene3D" id="3.30.40.10">
    <property type="entry name" value="Zinc/RING finger domain, C3HC4 (zinc finger)"/>
    <property type="match status" value="1"/>
</dbReference>
<dbReference type="SMART" id="SM00490">
    <property type="entry name" value="HELICc"/>
    <property type="match status" value="1"/>
</dbReference>
<evidence type="ECO:0000256" key="4">
    <source>
        <dbReference type="PROSITE-ProRule" id="PRU00175"/>
    </source>
</evidence>
<reference evidence="8" key="1">
    <citation type="journal article" date="2014" name="Genome Announc.">
        <title>Draft genome sequence of Rhodosporidium toruloides CECT1137, an oleaginous yeast of biotechnological interest.</title>
        <authorList>
            <person name="Morin N."/>
            <person name="Calcas X."/>
            <person name="Devillers H."/>
            <person name="Durrens P."/>
            <person name="Sherman D.J."/>
            <person name="Nicaud J.-M."/>
            <person name="Neuveglise C."/>
        </authorList>
    </citation>
    <scope>NUCLEOTIDE SEQUENCE</scope>
    <source>
        <strain evidence="8">CECT1137</strain>
    </source>
</reference>
<feature type="region of interest" description="Disordered" evidence="5">
    <location>
        <begin position="52"/>
        <end position="71"/>
    </location>
</feature>
<dbReference type="GO" id="GO:0005524">
    <property type="term" value="F:ATP binding"/>
    <property type="evidence" value="ECO:0007669"/>
    <property type="project" value="InterPro"/>
</dbReference>
<dbReference type="GO" id="GO:0006974">
    <property type="term" value="P:DNA damage response"/>
    <property type="evidence" value="ECO:0007669"/>
    <property type="project" value="TreeGrafter"/>
</dbReference>
<evidence type="ECO:0000256" key="3">
    <source>
        <dbReference type="ARBA" id="ARBA00022840"/>
    </source>
</evidence>
<feature type="domain" description="Helicase C-terminal" evidence="7">
    <location>
        <begin position="1601"/>
        <end position="1757"/>
    </location>
</feature>
<keyword evidence="4" id="KW-0862">Zinc</keyword>
<evidence type="ECO:0000259" key="6">
    <source>
        <dbReference type="PROSITE" id="PS50089"/>
    </source>
</evidence>
<feature type="region of interest" description="Disordered" evidence="5">
    <location>
        <begin position="299"/>
        <end position="350"/>
    </location>
</feature>
<dbReference type="InterPro" id="IPR001841">
    <property type="entry name" value="Znf_RING"/>
</dbReference>
<dbReference type="InterPro" id="IPR038718">
    <property type="entry name" value="SNF2-like_sf"/>
</dbReference>
<dbReference type="InterPro" id="IPR052583">
    <property type="entry name" value="ATP-helicase/E3_Ub-Ligase"/>
</dbReference>
<evidence type="ECO:0000256" key="2">
    <source>
        <dbReference type="ARBA" id="ARBA00022801"/>
    </source>
</evidence>
<dbReference type="GO" id="GO:0005634">
    <property type="term" value="C:nucleus"/>
    <property type="evidence" value="ECO:0007669"/>
    <property type="project" value="TreeGrafter"/>
</dbReference>
<dbReference type="InterPro" id="IPR059033">
    <property type="entry name" value="C144_05_dom"/>
</dbReference>
<dbReference type="PANTHER" id="PTHR45865:SF1">
    <property type="entry name" value="E3 UBIQUITIN-PROTEIN LIGASE SHPRH"/>
    <property type="match status" value="1"/>
</dbReference>
<evidence type="ECO:0000313" key="8">
    <source>
        <dbReference type="EMBL" id="CDR48406.1"/>
    </source>
</evidence>
<sequence>MESGAVRLGGDEGVKNEVTHIFREPIIAAIKDNAKRKGQPAADDDDEVEIVSAGKKRAASPGPDGPARKKANKPLVISFPVLKLDLTFPPLDGEEEGIAAALVSTKTPVGEPITLTDIVFQQARDNAKAPHRIYLRHAETNAALVELDPLDPASLSAPGWIAMIAPPPLTKSGKPFKRAYNAKKAPQNQPRPVVTTGAGGLLDALALLSQPHLGDEGVDVTSKLGIELVQGDSTRVLFHLYLDVSIRPALFYTSAYSRSKRILVDRLIPESDPLQTNDDAPREANIDYFYSCLRRAPRTEKGSPIASGAATPAAPAETNEERAARLRREAKGKQRAVEPEDAQANGLVEDGKGNGREDEMFHPPGLTVQLMPFQARTVRWMLRREGKKIAPLAPLIAEDFDGEGEDVEMDEVDGDEDFELAATSKGKGKAKEVEKPTAKKGKGKGKKAVSPASDSSEHPIPILEDLDEATVRSMKRGPLWRKVTLRTLPDESGDAREKEVWLNRVSMRFTEFDPVDQPGFSGTATPVVKEETEDDGLALPEMEVDGDEEKPERTVSSKKVVGGAEGHGLLAEEVGLGKTVEALSLILLHSDPKRRKLPSYYNPISDSDVRPSGLTLIIAPTAIVGQWESEIACLTPGLRVLRYQGIMSLNKAWDAAYVVRKFDLVLTTFDVLRKEVAFARKPVQRGLRNKREIRYRRSILVEIDFLRVMMDEAQMLGDAVGPTSETASLVSRRYSWAVTSTPLRDKIADLRPLLTFLRVEPIASGTASLQRLLDETESFRRLWNEIGERTLKSQVQHEFVLPAQHRYVVPVDFNAIERFHYEERYRAALRAVGLTEDGQPYRTPGEEDVSWEPDKGELLRALTLLRQLCTHPALGQANKQALGGRVLKTVEEVYAAMKQAAVHEIQSAQRALLDARVRRGQLLMWDEEVETRFDTALELYKSAIAEIDPIIDEVTKEIHDAWAARKTDANRDSPVDVRDKGVAGALELGFRSVEGADETELMSDRERAASTRIGALRNRLRDLLFVKHAALFFTGHAYFNSKREEEEKAAYAAAEQLRQLMTGPFEAAVERAQAVLKEQLDARDAEGELDISDFELQFSKTKHGLMARETFEAVATTTDLLNGYAELIFQYREMIVQMLLAQVSIAGEDATGEEYEERAVLQERLTVYLEEYTVLLGEWSYGITGTRSALGDQYKAEAASYLYDQEIIGEQKAPPPKGVEDDVIEDYGDALGEAVGAIAGPSRKRGRNAADEEEDEDEGNAEQDAAEDAEEQQEAEEEEEAYAGKGKGKAPRKKKKPGPKSRFQQKRSANKKKRSYKEFLAPTIESGHSAEQVLRYQLLVERLESKGEDNEFAEVTPIRQLIKALKEASERSESDREITILDRERARLQKSLSPLEKVADRLRAELSDFTTAYNARLTYFANLQQISDDVRDPDMGSKKWRGLLVEIELLRQDELELKASIESKLARRRYLENLNNPDAREEEETTCPICAESFSQGVLTDCGHLTCAACFRRWHSVSRNCAMCKQPLPAGSYQTVSYRAKPAAAQNEADAPLGKDQYIDSHGITQSFDTVAPKLNEIDEFSREKILEIQTASPLSSKSDFVVKHVKYLRRRDPDAKVVIFSAWQEALSLLMEAFTRNGIKFVRLEGAVGKGKKEGVVATFQNDPDVAAFFLHTRSQSAGLNLTAARYVFLIEPLLHPSLELQAVARVHRITQTRDTFVFQYAIIDSVDRRVADLRARQGTSLFLAEQGQDQEKESRLVQQKDRPSAEARKAAKTDELIDDEEDLARCILSPDHYLSLQRALFPARLRQNLPPLPAEPMVHAEGSGAQPAAMAGIAAAARAAVEEEEEHRMDVEAGPSGSA</sequence>
<feature type="region of interest" description="Disordered" evidence="5">
    <location>
        <begin position="423"/>
        <end position="459"/>
    </location>
</feature>
<dbReference type="GO" id="GO:0016787">
    <property type="term" value="F:hydrolase activity"/>
    <property type="evidence" value="ECO:0007669"/>
    <property type="project" value="UniProtKB-KW"/>
</dbReference>
<dbReference type="PANTHER" id="PTHR45865">
    <property type="entry name" value="E3 UBIQUITIN-PROTEIN LIGASE SHPRH FAMILY MEMBER"/>
    <property type="match status" value="1"/>
</dbReference>
<dbReference type="SUPFAM" id="SSF144020">
    <property type="entry name" value="FdhE-like"/>
    <property type="match status" value="1"/>
</dbReference>
<dbReference type="OrthoDB" id="5330228at2759"/>
<feature type="domain" description="RING-type" evidence="6">
    <location>
        <begin position="1487"/>
        <end position="1525"/>
    </location>
</feature>
<dbReference type="GO" id="GO:0008270">
    <property type="term" value="F:zinc ion binding"/>
    <property type="evidence" value="ECO:0007669"/>
    <property type="project" value="UniProtKB-KW"/>
</dbReference>
<evidence type="ECO:0000256" key="1">
    <source>
        <dbReference type="ARBA" id="ARBA00022741"/>
    </source>
</evidence>
<feature type="region of interest" description="Disordered" evidence="5">
    <location>
        <begin position="1840"/>
        <end position="1861"/>
    </location>
</feature>
<organism evidence="8">
    <name type="scientific">Rhodotorula toruloides</name>
    <name type="common">Yeast</name>
    <name type="synonym">Rhodosporidium toruloides</name>
    <dbReference type="NCBI Taxonomy" id="5286"/>
    <lineage>
        <taxon>Eukaryota</taxon>
        <taxon>Fungi</taxon>
        <taxon>Dikarya</taxon>
        <taxon>Basidiomycota</taxon>
        <taxon>Pucciniomycotina</taxon>
        <taxon>Microbotryomycetes</taxon>
        <taxon>Sporidiobolales</taxon>
        <taxon>Sporidiobolaceae</taxon>
        <taxon>Rhodotorula</taxon>
    </lineage>
</organism>
<protein>
    <submittedName>
        <fullName evidence="8">RHTO0S17e02894g1_1</fullName>
    </submittedName>
</protein>
<dbReference type="InterPro" id="IPR027417">
    <property type="entry name" value="P-loop_NTPase"/>
</dbReference>
<feature type="region of interest" description="Disordered" evidence="5">
    <location>
        <begin position="1234"/>
        <end position="1315"/>
    </location>
</feature>
<dbReference type="InterPro" id="IPR014001">
    <property type="entry name" value="Helicase_ATP-bd"/>
</dbReference>
<dbReference type="Gene3D" id="3.40.50.300">
    <property type="entry name" value="P-loop containing nucleotide triphosphate hydrolases"/>
    <property type="match status" value="1"/>
</dbReference>
<keyword evidence="4" id="KW-0479">Metal-binding</keyword>
<dbReference type="SUPFAM" id="SSF57850">
    <property type="entry name" value="RING/U-box"/>
    <property type="match status" value="1"/>
</dbReference>
<name>A0A061BMU8_RHOTO</name>
<dbReference type="InterPro" id="IPR013083">
    <property type="entry name" value="Znf_RING/FYVE/PHD"/>
</dbReference>
<dbReference type="Pfam" id="PF00176">
    <property type="entry name" value="SNF2-rel_dom"/>
    <property type="match status" value="1"/>
</dbReference>
<accession>A0A061BMU8</accession>
<dbReference type="InterPro" id="IPR000330">
    <property type="entry name" value="SNF2_N"/>
</dbReference>
<feature type="compositionally biased region" description="Basic and acidic residues" evidence="5">
    <location>
        <begin position="319"/>
        <end position="338"/>
    </location>
</feature>
<keyword evidence="1" id="KW-0547">Nucleotide-binding</keyword>
<dbReference type="Pfam" id="PF00271">
    <property type="entry name" value="Helicase_C"/>
    <property type="match status" value="1"/>
</dbReference>
<proteinExistence type="predicted"/>
<dbReference type="Pfam" id="PF13920">
    <property type="entry name" value="zf-C3HC4_3"/>
    <property type="match status" value="1"/>
</dbReference>
<gene>
    <name evidence="8" type="ORF">RHTO0S_17e02894g</name>
</gene>
<dbReference type="InterPro" id="IPR024064">
    <property type="entry name" value="FdhE-like_sf"/>
</dbReference>
<keyword evidence="2" id="KW-0378">Hydrolase</keyword>
<feature type="compositionally biased region" description="Acidic residues" evidence="5">
    <location>
        <begin position="1251"/>
        <end position="1281"/>
    </location>
</feature>
<feature type="region of interest" description="Disordered" evidence="5">
    <location>
        <begin position="1746"/>
        <end position="1775"/>
    </location>
</feature>
<dbReference type="InterPro" id="IPR049730">
    <property type="entry name" value="SNF2/RAD54-like_C"/>
</dbReference>
<dbReference type="Pfam" id="PF26021">
    <property type="entry name" value="Ferritin_C144_05"/>
    <property type="match status" value="1"/>
</dbReference>
<evidence type="ECO:0000259" key="7">
    <source>
        <dbReference type="PROSITE" id="PS51194"/>
    </source>
</evidence>
<dbReference type="GO" id="GO:0000209">
    <property type="term" value="P:protein polyubiquitination"/>
    <property type="evidence" value="ECO:0007669"/>
    <property type="project" value="TreeGrafter"/>
</dbReference>
<evidence type="ECO:0000256" key="5">
    <source>
        <dbReference type="SAM" id="MobiDB-lite"/>
    </source>
</evidence>
<feature type="compositionally biased region" description="Basic residues" evidence="5">
    <location>
        <begin position="438"/>
        <end position="447"/>
    </location>
</feature>
<keyword evidence="4" id="KW-0863">Zinc-finger</keyword>
<dbReference type="SUPFAM" id="SSF52540">
    <property type="entry name" value="P-loop containing nucleoside triphosphate hydrolases"/>
    <property type="match status" value="2"/>
</dbReference>
<dbReference type="SMART" id="SM00487">
    <property type="entry name" value="DEXDc"/>
    <property type="match status" value="1"/>
</dbReference>